<evidence type="ECO:0000256" key="2">
    <source>
        <dbReference type="ARBA" id="ARBA00023012"/>
    </source>
</evidence>
<dbReference type="InterPro" id="IPR001867">
    <property type="entry name" value="OmpR/PhoB-type_DNA-bd"/>
</dbReference>
<dbReference type="InterPro" id="IPR016032">
    <property type="entry name" value="Sig_transdc_resp-reg_C-effctor"/>
</dbReference>
<organism evidence="10 11">
    <name type="scientific">Micavibrio aeruginosavorus</name>
    <dbReference type="NCBI Taxonomy" id="349221"/>
    <lineage>
        <taxon>Bacteria</taxon>
        <taxon>Pseudomonadati</taxon>
        <taxon>Bdellovibrionota</taxon>
        <taxon>Bdellovibrionia</taxon>
        <taxon>Bdellovibrionales</taxon>
        <taxon>Pseudobdellovibrionaceae</taxon>
        <taxon>Micavibrio</taxon>
    </lineage>
</organism>
<dbReference type="InterPro" id="IPR036388">
    <property type="entry name" value="WH-like_DNA-bd_sf"/>
</dbReference>
<dbReference type="GO" id="GO:0032993">
    <property type="term" value="C:protein-DNA complex"/>
    <property type="evidence" value="ECO:0007669"/>
    <property type="project" value="TreeGrafter"/>
</dbReference>
<dbReference type="CDD" id="cd00383">
    <property type="entry name" value="trans_reg_C"/>
    <property type="match status" value="1"/>
</dbReference>
<dbReference type="SUPFAM" id="SSF52172">
    <property type="entry name" value="CheY-like"/>
    <property type="match status" value="1"/>
</dbReference>
<reference evidence="10 11" key="1">
    <citation type="submission" date="2017-08" db="EMBL/GenBank/DDBJ databases">
        <title>Infants hospitalized years apart are colonized by the same room-sourced microbial strains.</title>
        <authorList>
            <person name="Brooks B."/>
            <person name="Olm M.R."/>
            <person name="Firek B.A."/>
            <person name="Baker R."/>
            <person name="Thomas B.C."/>
            <person name="Morowitz M.J."/>
            <person name="Banfield J.F."/>
        </authorList>
    </citation>
    <scope>NUCLEOTIDE SEQUENCE [LARGE SCALE GENOMIC DNA]</scope>
    <source>
        <strain evidence="10">S2_006_000_R2_64</strain>
    </source>
</reference>
<evidence type="ECO:0000313" key="11">
    <source>
        <dbReference type="Proteomes" id="UP000249739"/>
    </source>
</evidence>
<dbReference type="AlphaFoldDB" id="A0A2W5FRP7"/>
<evidence type="ECO:0000256" key="5">
    <source>
        <dbReference type="ARBA" id="ARBA00023163"/>
    </source>
</evidence>
<keyword evidence="5" id="KW-0804">Transcription</keyword>
<evidence type="ECO:0000256" key="4">
    <source>
        <dbReference type="ARBA" id="ARBA00023125"/>
    </source>
</evidence>
<evidence type="ECO:0000256" key="3">
    <source>
        <dbReference type="ARBA" id="ARBA00023015"/>
    </source>
</evidence>
<evidence type="ECO:0000256" key="7">
    <source>
        <dbReference type="PROSITE-ProRule" id="PRU01091"/>
    </source>
</evidence>
<evidence type="ECO:0000256" key="6">
    <source>
        <dbReference type="PROSITE-ProRule" id="PRU00169"/>
    </source>
</evidence>
<dbReference type="InterPro" id="IPR039420">
    <property type="entry name" value="WalR-like"/>
</dbReference>
<accession>A0A2W5FRP7</accession>
<dbReference type="GO" id="GO:0000156">
    <property type="term" value="F:phosphorelay response regulator activity"/>
    <property type="evidence" value="ECO:0007669"/>
    <property type="project" value="TreeGrafter"/>
</dbReference>
<protein>
    <submittedName>
        <fullName evidence="10">DNA-binding response regulator</fullName>
    </submittedName>
</protein>
<comment type="caution">
    <text evidence="10">The sequence shown here is derived from an EMBL/GenBank/DDBJ whole genome shotgun (WGS) entry which is preliminary data.</text>
</comment>
<dbReference type="SMART" id="SM00862">
    <property type="entry name" value="Trans_reg_C"/>
    <property type="match status" value="1"/>
</dbReference>
<sequence>MRLLLVEDDRMIGEGLQKALRKEGFAVNWAQDGSTANIALNDDAYDLVILDLGLPDQSGLEVLAKLRKSGNSVPVIILTAKDAISDKVRGLDAGADDYLLKPFVLEELEARIRSLMRRQAGNLVPEEGWLSHEKLSLNPKTHEVLFNGKSAMLSGREFSLIYALIKTPSAVLSKRQIEESIYGWNEEVASNAVEVHVHQIRKKLGTNIIKNIRNVGYTLTEAK</sequence>
<dbReference type="FunFam" id="3.40.50.2300:FF:000002">
    <property type="entry name" value="DNA-binding response regulator PhoP"/>
    <property type="match status" value="1"/>
</dbReference>
<dbReference type="EMBL" id="QFOT01000024">
    <property type="protein sequence ID" value="PZP56490.1"/>
    <property type="molecule type" value="Genomic_DNA"/>
</dbReference>
<dbReference type="GO" id="GO:0006355">
    <property type="term" value="P:regulation of DNA-templated transcription"/>
    <property type="evidence" value="ECO:0007669"/>
    <property type="project" value="InterPro"/>
</dbReference>
<dbReference type="PANTHER" id="PTHR48111">
    <property type="entry name" value="REGULATOR OF RPOS"/>
    <property type="match status" value="1"/>
</dbReference>
<dbReference type="GO" id="GO:0000976">
    <property type="term" value="F:transcription cis-regulatory region binding"/>
    <property type="evidence" value="ECO:0007669"/>
    <property type="project" value="TreeGrafter"/>
</dbReference>
<keyword evidence="4 7" id="KW-0238">DNA-binding</keyword>
<dbReference type="Gene3D" id="6.10.250.690">
    <property type="match status" value="1"/>
</dbReference>
<dbReference type="InterPro" id="IPR011006">
    <property type="entry name" value="CheY-like_superfamily"/>
</dbReference>
<dbReference type="Gene3D" id="3.40.50.2300">
    <property type="match status" value="1"/>
</dbReference>
<feature type="domain" description="OmpR/PhoB-type" evidence="9">
    <location>
        <begin position="127"/>
        <end position="221"/>
    </location>
</feature>
<name>A0A2W5FRP7_9BACT</name>
<dbReference type="Gene3D" id="1.10.10.10">
    <property type="entry name" value="Winged helix-like DNA-binding domain superfamily/Winged helix DNA-binding domain"/>
    <property type="match status" value="1"/>
</dbReference>
<dbReference type="InterPro" id="IPR001789">
    <property type="entry name" value="Sig_transdc_resp-reg_receiver"/>
</dbReference>
<feature type="DNA-binding region" description="OmpR/PhoB-type" evidence="7">
    <location>
        <begin position="127"/>
        <end position="221"/>
    </location>
</feature>
<keyword evidence="3" id="KW-0805">Transcription regulation</keyword>
<evidence type="ECO:0000259" key="8">
    <source>
        <dbReference type="PROSITE" id="PS50110"/>
    </source>
</evidence>
<keyword evidence="2" id="KW-0902">Two-component regulatory system</keyword>
<evidence type="ECO:0000313" key="10">
    <source>
        <dbReference type="EMBL" id="PZP56490.1"/>
    </source>
</evidence>
<keyword evidence="1 6" id="KW-0597">Phosphoprotein</keyword>
<proteinExistence type="predicted"/>
<dbReference type="SMART" id="SM00448">
    <property type="entry name" value="REC"/>
    <property type="match status" value="1"/>
</dbReference>
<dbReference type="SUPFAM" id="SSF46894">
    <property type="entry name" value="C-terminal effector domain of the bipartite response regulators"/>
    <property type="match status" value="1"/>
</dbReference>
<dbReference type="PROSITE" id="PS51755">
    <property type="entry name" value="OMPR_PHOB"/>
    <property type="match status" value="1"/>
</dbReference>
<dbReference type="Pfam" id="PF00486">
    <property type="entry name" value="Trans_reg_C"/>
    <property type="match status" value="1"/>
</dbReference>
<feature type="modified residue" description="4-aspartylphosphate" evidence="6">
    <location>
        <position position="51"/>
    </location>
</feature>
<dbReference type="PANTHER" id="PTHR48111:SF67">
    <property type="entry name" value="TRANSCRIPTIONAL REGULATORY PROTEIN TCTD"/>
    <property type="match status" value="1"/>
</dbReference>
<feature type="domain" description="Response regulatory" evidence="8">
    <location>
        <begin position="2"/>
        <end position="116"/>
    </location>
</feature>
<dbReference type="PROSITE" id="PS50110">
    <property type="entry name" value="RESPONSE_REGULATORY"/>
    <property type="match status" value="1"/>
</dbReference>
<dbReference type="Pfam" id="PF00072">
    <property type="entry name" value="Response_reg"/>
    <property type="match status" value="1"/>
</dbReference>
<dbReference type="CDD" id="cd17624">
    <property type="entry name" value="REC_OmpR_PmrA-like"/>
    <property type="match status" value="1"/>
</dbReference>
<evidence type="ECO:0000259" key="9">
    <source>
        <dbReference type="PROSITE" id="PS51755"/>
    </source>
</evidence>
<dbReference type="Proteomes" id="UP000249739">
    <property type="component" value="Unassembled WGS sequence"/>
</dbReference>
<dbReference type="GO" id="GO:0005829">
    <property type="term" value="C:cytosol"/>
    <property type="evidence" value="ECO:0007669"/>
    <property type="project" value="TreeGrafter"/>
</dbReference>
<evidence type="ECO:0000256" key="1">
    <source>
        <dbReference type="ARBA" id="ARBA00022553"/>
    </source>
</evidence>
<gene>
    <name evidence="10" type="ORF">DI586_03580</name>
</gene>